<name>A0A9W8AWZ4_9FUNG</name>
<gene>
    <name evidence="1" type="ORF">H4R34_005172</name>
</gene>
<dbReference type="AlphaFoldDB" id="A0A9W8AWZ4"/>
<evidence type="ECO:0000313" key="1">
    <source>
        <dbReference type="EMBL" id="KAJ1973165.1"/>
    </source>
</evidence>
<dbReference type="Proteomes" id="UP001151582">
    <property type="component" value="Unassembled WGS sequence"/>
</dbReference>
<accession>A0A9W8AWZ4</accession>
<organism evidence="1 2">
    <name type="scientific">Dimargaris verticillata</name>
    <dbReference type="NCBI Taxonomy" id="2761393"/>
    <lineage>
        <taxon>Eukaryota</taxon>
        <taxon>Fungi</taxon>
        <taxon>Fungi incertae sedis</taxon>
        <taxon>Zoopagomycota</taxon>
        <taxon>Kickxellomycotina</taxon>
        <taxon>Dimargaritomycetes</taxon>
        <taxon>Dimargaritales</taxon>
        <taxon>Dimargaritaceae</taxon>
        <taxon>Dimargaris</taxon>
    </lineage>
</organism>
<keyword evidence="2" id="KW-1185">Reference proteome</keyword>
<protein>
    <submittedName>
        <fullName evidence="1">Uncharacterized protein</fullName>
    </submittedName>
</protein>
<reference evidence="1" key="1">
    <citation type="submission" date="2022-07" db="EMBL/GenBank/DDBJ databases">
        <title>Phylogenomic reconstructions and comparative analyses of Kickxellomycotina fungi.</title>
        <authorList>
            <person name="Reynolds N.K."/>
            <person name="Stajich J.E."/>
            <person name="Barry K."/>
            <person name="Grigoriev I.V."/>
            <person name="Crous P."/>
            <person name="Smith M.E."/>
        </authorList>
    </citation>
    <scope>NUCLEOTIDE SEQUENCE</scope>
    <source>
        <strain evidence="1">RSA 567</strain>
    </source>
</reference>
<sequence length="72" mass="7844">MPSNASDSATNGTPDLSTLVEANAAQSHRLFGEEFGLWPADDPQSSQLRLAAKTRSEYPHIQCSNLPIKDQM</sequence>
<evidence type="ECO:0000313" key="2">
    <source>
        <dbReference type="Proteomes" id="UP001151582"/>
    </source>
</evidence>
<comment type="caution">
    <text evidence="1">The sequence shown here is derived from an EMBL/GenBank/DDBJ whole genome shotgun (WGS) entry which is preliminary data.</text>
</comment>
<dbReference type="EMBL" id="JANBQB010000878">
    <property type="protein sequence ID" value="KAJ1973165.1"/>
    <property type="molecule type" value="Genomic_DNA"/>
</dbReference>
<proteinExistence type="predicted"/>